<evidence type="ECO:0000313" key="3">
    <source>
        <dbReference type="Proteomes" id="UP000008871"/>
    </source>
</evidence>
<proteinExistence type="predicted"/>
<dbReference type="SMART" id="SM00849">
    <property type="entry name" value="Lactamase_B"/>
    <property type="match status" value="1"/>
</dbReference>
<dbReference type="eggNOG" id="COG0491">
    <property type="taxonomic scope" value="Bacteria"/>
</dbReference>
<dbReference type="Pfam" id="PF00753">
    <property type="entry name" value="Lactamase_B"/>
    <property type="match status" value="1"/>
</dbReference>
<dbReference type="GO" id="GO:0004416">
    <property type="term" value="F:hydroxyacylglutathione hydrolase activity"/>
    <property type="evidence" value="ECO:0007669"/>
    <property type="project" value="UniProtKB-EC"/>
</dbReference>
<dbReference type="InterPro" id="IPR036866">
    <property type="entry name" value="RibonucZ/Hydroxyglut_hydro"/>
</dbReference>
<dbReference type="InterPro" id="IPR041516">
    <property type="entry name" value="LACTB2_WH"/>
</dbReference>
<dbReference type="HOGENOM" id="CLU_048478_2_1_6"/>
<evidence type="ECO:0000313" key="2">
    <source>
        <dbReference type="EMBL" id="CAL16784.1"/>
    </source>
</evidence>
<dbReference type="InterPro" id="IPR001279">
    <property type="entry name" value="Metallo-B-lactamas"/>
</dbReference>
<organism evidence="2 3">
    <name type="scientific">Alcanivorax borkumensis (strain ATCC 700651 / DSM 11573 / NCIMB 13689 / SK2)</name>
    <dbReference type="NCBI Taxonomy" id="393595"/>
    <lineage>
        <taxon>Bacteria</taxon>
        <taxon>Pseudomonadati</taxon>
        <taxon>Pseudomonadota</taxon>
        <taxon>Gammaproteobacteria</taxon>
        <taxon>Oceanospirillales</taxon>
        <taxon>Alcanivoracaceae</taxon>
        <taxon>Alcanivorax</taxon>
    </lineage>
</organism>
<dbReference type="STRING" id="393595.ABO_1336"/>
<accession>Q0VPW4</accession>
<sequence>MLARYALSRHNAASKIPGVTMASLIPGQLTPIGDNAWRMLARNPGMMTGPGTNSYLFGKDSLTVIDPGPEDREHLQSLLQAARSLNKPITQVIVTHTHRDHSPGALALVAATGARCLGPWVPDDGLQDESWDADTLLAEGDTVDCGGDMLTAIETPGHVGNHLCYLSEQGLLFTGDHLIQGSTVVIAPPSGCMQAYFASLRKLQNRGIKLMAPGHGDVITNPEKILIHTLAHRQKREDKVLDSLSKDAQPLATLVTAVYDDVPAFLHGVAQLSLSAHLIKLAEDGKAAETTSGWVLAG</sequence>
<dbReference type="EMBL" id="AM286690">
    <property type="protein sequence ID" value="CAL16784.1"/>
    <property type="molecule type" value="Genomic_DNA"/>
</dbReference>
<dbReference type="InterPro" id="IPR036388">
    <property type="entry name" value="WH-like_DNA-bd_sf"/>
</dbReference>
<dbReference type="PANTHER" id="PTHR23131">
    <property type="entry name" value="ENDORIBONUCLEASE LACTB2"/>
    <property type="match status" value="1"/>
</dbReference>
<keyword evidence="2" id="KW-0378">Hydrolase</keyword>
<dbReference type="SUPFAM" id="SSF56281">
    <property type="entry name" value="Metallo-hydrolase/oxidoreductase"/>
    <property type="match status" value="1"/>
</dbReference>
<keyword evidence="3" id="KW-1185">Reference proteome</keyword>
<gene>
    <name evidence="2" type="primary">blaB</name>
    <name evidence="2" type="ordered locus">ABO_1336</name>
</gene>
<protein>
    <submittedName>
        <fullName evidence="2">Metallo-beta-lactamase family protein</fullName>
        <ecNumber evidence="2">3.1.2.6</ecNumber>
    </submittedName>
</protein>
<dbReference type="Gene3D" id="3.60.15.10">
    <property type="entry name" value="Ribonuclease Z/Hydroxyacylglutathione hydrolase-like"/>
    <property type="match status" value="1"/>
</dbReference>
<dbReference type="Pfam" id="PF17778">
    <property type="entry name" value="WHD_BLACT"/>
    <property type="match status" value="1"/>
</dbReference>
<dbReference type="Gene3D" id="1.10.10.10">
    <property type="entry name" value="Winged helix-like DNA-binding domain superfamily/Winged helix DNA-binding domain"/>
    <property type="match status" value="1"/>
</dbReference>
<feature type="domain" description="Metallo-beta-lactamase" evidence="1">
    <location>
        <begin position="51"/>
        <end position="215"/>
    </location>
</feature>
<dbReference type="PANTHER" id="PTHR23131:SF0">
    <property type="entry name" value="ENDORIBONUCLEASE LACTB2"/>
    <property type="match status" value="1"/>
</dbReference>
<dbReference type="InterPro" id="IPR050662">
    <property type="entry name" value="Sec-metab_biosynth-thioest"/>
</dbReference>
<dbReference type="EC" id="3.1.2.6" evidence="2"/>
<reference evidence="2 3" key="1">
    <citation type="journal article" date="2006" name="Nat. Biotechnol.">
        <title>Genome sequence of the ubiquitous hydrocarbon-degrading marine bacterium Alcanivorax borkumensis.</title>
        <authorList>
            <person name="Schneiker S."/>
            <person name="Martins dos Santos V.A.P."/>
            <person name="Bartels D."/>
            <person name="Bekel T."/>
            <person name="Brecht M."/>
            <person name="Buhrmester J."/>
            <person name="Chernikova T.N."/>
            <person name="Denaro R."/>
            <person name="Ferrer M."/>
            <person name="Gertler C."/>
            <person name="Goesmann A."/>
            <person name="Golyshina O.V."/>
            <person name="Kaminski F."/>
            <person name="Khachane A.N."/>
            <person name="Lang S."/>
            <person name="Linke B."/>
            <person name="McHardy A.C."/>
            <person name="Meyer F."/>
            <person name="Nechitaylo T."/>
            <person name="Puehler A."/>
            <person name="Regenhardt D."/>
            <person name="Rupp O."/>
            <person name="Sabirova J.S."/>
            <person name="Selbitschka W."/>
            <person name="Yakimov M.M."/>
            <person name="Timmis K.N."/>
            <person name="Vorhoelter F.-J."/>
            <person name="Weidner S."/>
            <person name="Kaiser O."/>
            <person name="Golyshin P.N."/>
        </authorList>
    </citation>
    <scope>NUCLEOTIDE SEQUENCE [LARGE SCALE GENOMIC DNA]</scope>
    <source>
        <strain evidence="3">ATCC 700651 / DSM 11573 / NCIMB 13689 / SK2</strain>
    </source>
</reference>
<name>Q0VPW4_ALCBS</name>
<evidence type="ECO:0000259" key="1">
    <source>
        <dbReference type="SMART" id="SM00849"/>
    </source>
</evidence>
<dbReference type="CDD" id="cd16278">
    <property type="entry name" value="metallo-hydrolase-like_MBL-fold"/>
    <property type="match status" value="1"/>
</dbReference>
<dbReference type="KEGG" id="abo:ABO_1336"/>
<dbReference type="AlphaFoldDB" id="Q0VPW4"/>
<dbReference type="Proteomes" id="UP000008871">
    <property type="component" value="Chromosome"/>
</dbReference>